<sequence length="415" mass="44002">MMRRAFETVAMDRLNRIGKKNSILLRKGMHESPSGSLNNRDNEIIQQIVKHDRDMAHSIQEHQTNMHPKPVIWAPLVHAPLQTAAATTSVAIALTHQHSVPTAIFLPAATLSGPLCAEQIRKSRPVLHSSVSVSIGTPSGTQSQTQSQAQTPLAVSPSTPLVQNQQMVEGSSGAGGAGQSHQLPRGPPASGQKTSHERSGTERLQSTASDQRRPSQESQSKPQTLQSKSTSLSATLLQQPGSVHSTSPAQSPMSGKTFHYSLSKVMGSHGSIPTQQMLFTPQQLVKYKSIQGLPTGRLTQDVRLMSASQPTLPNKGMPSQYARKSAGNITQLSSSSVSAFLSRPSGSTTGQAVCPQQMSSGTLLSQRPLSTSSTSNLSTPAAPAPGPREVASSRKSSVAFSPDVETAKPKLPSNM</sequence>
<evidence type="ECO:0000256" key="1">
    <source>
        <dbReference type="SAM" id="MobiDB-lite"/>
    </source>
</evidence>
<feature type="compositionally biased region" description="Low complexity" evidence="1">
    <location>
        <begin position="368"/>
        <end position="381"/>
    </location>
</feature>
<evidence type="ECO:0000313" key="2">
    <source>
        <dbReference type="Ensembl" id="ENSCMIP00000004615.1"/>
    </source>
</evidence>
<dbReference type="GO" id="GO:0030425">
    <property type="term" value="C:dendrite"/>
    <property type="evidence" value="ECO:0007669"/>
    <property type="project" value="TreeGrafter"/>
</dbReference>
<feature type="region of interest" description="Disordered" evidence="1">
    <location>
        <begin position="362"/>
        <end position="415"/>
    </location>
</feature>
<name>A0A4W3GNS5_CALMI</name>
<accession>A0A4W3GNS5</accession>
<feature type="region of interest" description="Disordered" evidence="1">
    <location>
        <begin position="131"/>
        <end position="232"/>
    </location>
</feature>
<dbReference type="STRING" id="7868.ENSCMIP00000004615"/>
<dbReference type="GO" id="GO:0035725">
    <property type="term" value="P:sodium ion transmembrane transport"/>
    <property type="evidence" value="ECO:0007669"/>
    <property type="project" value="TreeGrafter"/>
</dbReference>
<proteinExistence type="predicted"/>
<dbReference type="GO" id="GO:0098855">
    <property type="term" value="C:HCN channel complex"/>
    <property type="evidence" value="ECO:0007669"/>
    <property type="project" value="TreeGrafter"/>
</dbReference>
<reference evidence="3" key="1">
    <citation type="journal article" date="2006" name="Science">
        <title>Ancient noncoding elements conserved in the human genome.</title>
        <authorList>
            <person name="Venkatesh B."/>
            <person name="Kirkness E.F."/>
            <person name="Loh Y.H."/>
            <person name="Halpern A.L."/>
            <person name="Lee A.P."/>
            <person name="Johnson J."/>
            <person name="Dandona N."/>
            <person name="Viswanathan L.D."/>
            <person name="Tay A."/>
            <person name="Venter J.C."/>
            <person name="Strausberg R.L."/>
            <person name="Brenner S."/>
        </authorList>
    </citation>
    <scope>NUCLEOTIDE SEQUENCE [LARGE SCALE GENOMIC DNA]</scope>
</reference>
<feature type="compositionally biased region" description="Low complexity" evidence="1">
    <location>
        <begin position="134"/>
        <end position="152"/>
    </location>
</feature>
<reference evidence="2" key="5">
    <citation type="submission" date="2025-09" db="UniProtKB">
        <authorList>
            <consortium name="Ensembl"/>
        </authorList>
    </citation>
    <scope>IDENTIFICATION</scope>
</reference>
<reference evidence="2" key="4">
    <citation type="submission" date="2025-08" db="UniProtKB">
        <authorList>
            <consortium name="Ensembl"/>
        </authorList>
    </citation>
    <scope>IDENTIFICATION</scope>
</reference>
<dbReference type="InParanoid" id="A0A4W3GNS5"/>
<reference evidence="3" key="3">
    <citation type="journal article" date="2014" name="Nature">
        <title>Elephant shark genome provides unique insights into gnathostome evolution.</title>
        <authorList>
            <consortium name="International Elephant Shark Genome Sequencing Consortium"/>
            <person name="Venkatesh B."/>
            <person name="Lee A.P."/>
            <person name="Ravi V."/>
            <person name="Maurya A.K."/>
            <person name="Lian M.M."/>
            <person name="Swann J.B."/>
            <person name="Ohta Y."/>
            <person name="Flajnik M.F."/>
            <person name="Sutoh Y."/>
            <person name="Kasahara M."/>
            <person name="Hoon S."/>
            <person name="Gangu V."/>
            <person name="Roy S.W."/>
            <person name="Irimia M."/>
            <person name="Korzh V."/>
            <person name="Kondrychyn I."/>
            <person name="Lim Z.W."/>
            <person name="Tay B.H."/>
            <person name="Tohari S."/>
            <person name="Kong K.W."/>
            <person name="Ho S."/>
            <person name="Lorente-Galdos B."/>
            <person name="Quilez J."/>
            <person name="Marques-Bonet T."/>
            <person name="Raney B.J."/>
            <person name="Ingham P.W."/>
            <person name="Tay A."/>
            <person name="Hillier L.W."/>
            <person name="Minx P."/>
            <person name="Boehm T."/>
            <person name="Wilson R.K."/>
            <person name="Brenner S."/>
            <person name="Warren W.C."/>
        </authorList>
    </citation>
    <scope>NUCLEOTIDE SEQUENCE [LARGE SCALE GENOMIC DNA]</scope>
</reference>
<dbReference type="AlphaFoldDB" id="A0A4W3GNS5"/>
<protein>
    <submittedName>
        <fullName evidence="2">Potassium/sodium hyperpolarization-activated cyclic nucleotide-gated channel 4-like</fullName>
    </submittedName>
</protein>
<dbReference type="PANTHER" id="PTHR45689:SF7">
    <property type="entry name" value="POTASSIUM_SODIUM HYPERPOLARIZATION-ACTIVATED CYCLIC NUCLEOTIDE-GATED CHANNEL 3"/>
    <property type="match status" value="1"/>
</dbReference>
<dbReference type="Ensembl" id="ENSCMIT00000004785.1">
    <property type="protein sequence ID" value="ENSCMIP00000004615.1"/>
    <property type="gene ID" value="ENSCMIG00000002740.1"/>
</dbReference>
<dbReference type="GO" id="GO:0030424">
    <property type="term" value="C:axon"/>
    <property type="evidence" value="ECO:0007669"/>
    <property type="project" value="TreeGrafter"/>
</dbReference>
<feature type="compositionally biased region" description="Polar residues" evidence="1">
    <location>
        <begin position="156"/>
        <end position="169"/>
    </location>
</feature>
<dbReference type="GO" id="GO:0005249">
    <property type="term" value="F:voltage-gated potassium channel activity"/>
    <property type="evidence" value="ECO:0007669"/>
    <property type="project" value="TreeGrafter"/>
</dbReference>
<dbReference type="PANTHER" id="PTHR45689">
    <property type="entry name" value="I[[H]] CHANNEL, ISOFORM E"/>
    <property type="match status" value="1"/>
</dbReference>
<dbReference type="GO" id="GO:0003254">
    <property type="term" value="P:regulation of membrane depolarization"/>
    <property type="evidence" value="ECO:0007669"/>
    <property type="project" value="TreeGrafter"/>
</dbReference>
<reference evidence="3" key="2">
    <citation type="journal article" date="2007" name="PLoS Biol.">
        <title>Survey sequencing and comparative analysis of the elephant shark (Callorhinchus milii) genome.</title>
        <authorList>
            <person name="Venkatesh B."/>
            <person name="Kirkness E.F."/>
            <person name="Loh Y.H."/>
            <person name="Halpern A.L."/>
            <person name="Lee A.P."/>
            <person name="Johnson J."/>
            <person name="Dandona N."/>
            <person name="Viswanathan L.D."/>
            <person name="Tay A."/>
            <person name="Venter J.C."/>
            <person name="Strausberg R.L."/>
            <person name="Brenner S."/>
        </authorList>
    </citation>
    <scope>NUCLEOTIDE SEQUENCE [LARGE SCALE GENOMIC DNA]</scope>
</reference>
<evidence type="ECO:0000313" key="3">
    <source>
        <dbReference type="Proteomes" id="UP000314986"/>
    </source>
</evidence>
<feature type="region of interest" description="Disordered" evidence="1">
    <location>
        <begin position="308"/>
        <end position="328"/>
    </location>
</feature>
<dbReference type="OMA" id="KPVIWAP"/>
<dbReference type="InterPro" id="IPR051413">
    <property type="entry name" value="K/Na_HCN_channel"/>
</dbReference>
<dbReference type="Proteomes" id="UP000314986">
    <property type="component" value="Unassembled WGS sequence"/>
</dbReference>
<dbReference type="GeneTree" id="ENSGT00940000154743"/>
<keyword evidence="3" id="KW-1185">Reference proteome</keyword>
<feature type="compositionally biased region" description="Polar residues" evidence="1">
    <location>
        <begin position="216"/>
        <end position="232"/>
    </location>
</feature>
<organism evidence="2 3">
    <name type="scientific">Callorhinchus milii</name>
    <name type="common">Ghost shark</name>
    <dbReference type="NCBI Taxonomy" id="7868"/>
    <lineage>
        <taxon>Eukaryota</taxon>
        <taxon>Metazoa</taxon>
        <taxon>Chordata</taxon>
        <taxon>Craniata</taxon>
        <taxon>Vertebrata</taxon>
        <taxon>Chondrichthyes</taxon>
        <taxon>Holocephali</taxon>
        <taxon>Chimaeriformes</taxon>
        <taxon>Callorhinchidae</taxon>
        <taxon>Callorhinchus</taxon>
    </lineage>
</organism>